<dbReference type="Proteomes" id="UP000680206">
    <property type="component" value="Unassembled WGS sequence"/>
</dbReference>
<keyword evidence="3" id="KW-1185">Reference proteome</keyword>
<feature type="compositionally biased region" description="Basic and acidic residues" evidence="1">
    <location>
        <begin position="1"/>
        <end position="17"/>
    </location>
</feature>
<accession>A0ABS3RT49</accession>
<proteinExistence type="predicted"/>
<dbReference type="RefSeq" id="WP_208242866.1">
    <property type="nucleotide sequence ID" value="NZ_JAGEPF010000012.1"/>
</dbReference>
<name>A0ABS3RT49_9ACTN</name>
<evidence type="ECO:0000256" key="1">
    <source>
        <dbReference type="SAM" id="MobiDB-lite"/>
    </source>
</evidence>
<sequence length="107" mass="11761">MPIRRRAVDQPREEDTPKAQSWQVICTGRTGSRTPRVLSDGHPAAEDAKAALVEMFKKKADATDWPPTRAAYERGLREAREHGHTTVFAREYGIRPAPAKAPGGNAA</sequence>
<reference evidence="2 3" key="1">
    <citation type="submission" date="2021-03" db="EMBL/GenBank/DDBJ databases">
        <title>Actinomadura violae sp. nov., isolated from lichen in Thailand.</title>
        <authorList>
            <person name="Kanchanasin P."/>
            <person name="Saeng-In P."/>
            <person name="Phongsopitanun W."/>
            <person name="Yuki M."/>
            <person name="Kudo T."/>
            <person name="Ohkuma M."/>
            <person name="Tanasupawat S."/>
        </authorList>
    </citation>
    <scope>NUCLEOTIDE SEQUENCE [LARGE SCALE GENOMIC DNA]</scope>
    <source>
        <strain evidence="2 3">LCR2-06</strain>
    </source>
</reference>
<organism evidence="2 3">
    <name type="scientific">Actinomadura violacea</name>
    <dbReference type="NCBI Taxonomy" id="2819934"/>
    <lineage>
        <taxon>Bacteria</taxon>
        <taxon>Bacillati</taxon>
        <taxon>Actinomycetota</taxon>
        <taxon>Actinomycetes</taxon>
        <taxon>Streptosporangiales</taxon>
        <taxon>Thermomonosporaceae</taxon>
        <taxon>Actinomadura</taxon>
    </lineage>
</organism>
<gene>
    <name evidence="2" type="ORF">J4709_19870</name>
</gene>
<dbReference type="EMBL" id="JAGEPF010000012">
    <property type="protein sequence ID" value="MBO2459842.1"/>
    <property type="molecule type" value="Genomic_DNA"/>
</dbReference>
<evidence type="ECO:0000313" key="3">
    <source>
        <dbReference type="Proteomes" id="UP000680206"/>
    </source>
</evidence>
<protein>
    <submittedName>
        <fullName evidence="2">Uncharacterized protein</fullName>
    </submittedName>
</protein>
<feature type="region of interest" description="Disordered" evidence="1">
    <location>
        <begin position="1"/>
        <end position="23"/>
    </location>
</feature>
<comment type="caution">
    <text evidence="2">The sequence shown here is derived from an EMBL/GenBank/DDBJ whole genome shotgun (WGS) entry which is preliminary data.</text>
</comment>
<evidence type="ECO:0000313" key="2">
    <source>
        <dbReference type="EMBL" id="MBO2459842.1"/>
    </source>
</evidence>